<dbReference type="NCBIfam" id="NF038186">
    <property type="entry name" value="YPDG_rpt"/>
    <property type="match status" value="1"/>
</dbReference>
<reference evidence="3 4" key="1">
    <citation type="journal article" date="2018" name="Vet. Microbiol.">
        <title>Characterisation of Staphylococcus felis isolated from cats using whole genome sequencing.</title>
        <authorList>
            <person name="Worthing K."/>
            <person name="Pang S."/>
            <person name="Trott D.J."/>
            <person name="Abraham S."/>
            <person name="Coombs G.W."/>
            <person name="Jordan D."/>
            <person name="McIntyre L."/>
            <person name="Davies M.R."/>
            <person name="Norris J."/>
        </authorList>
    </citation>
    <scope>NUCLEOTIDE SEQUENCE [LARGE SCALE GENOMIC DNA]</scope>
    <source>
        <strain evidence="3 4">F9</strain>
    </source>
</reference>
<sequence>TVDPDNGTVTGTPTADAEPGTSVYSRIRETYTNESTEEAPGKLALTPNQAQENTPGYEDGNTTPGNAVTVPQTGDTELPPGTKFEVPPTRVPEGWEVIVNPDYREVTVSLPFDVERGTCFDIHVKVTYPAGTTE</sequence>
<dbReference type="AlphaFoldDB" id="A0A3E0IL43"/>
<proteinExistence type="predicted"/>
<evidence type="ECO:0000256" key="1">
    <source>
        <dbReference type="SAM" id="MobiDB-lite"/>
    </source>
</evidence>
<dbReference type="RefSeq" id="WP_181897846.1">
    <property type="nucleotide sequence ID" value="NZ_QKXQ01000660.1"/>
</dbReference>
<dbReference type="InterPro" id="IPR044055">
    <property type="entry name" value="RibLong"/>
</dbReference>
<evidence type="ECO:0000313" key="4">
    <source>
        <dbReference type="Proteomes" id="UP000256562"/>
    </source>
</evidence>
<evidence type="ECO:0000313" key="3">
    <source>
        <dbReference type="EMBL" id="REH89742.1"/>
    </source>
</evidence>
<comment type="caution">
    <text evidence="3">The sequence shown here is derived from an EMBL/GenBank/DDBJ whole genome shotgun (WGS) entry which is preliminary data.</text>
</comment>
<feature type="compositionally biased region" description="Polar residues" evidence="1">
    <location>
        <begin position="46"/>
        <end position="75"/>
    </location>
</feature>
<name>A0A3E0IL43_9STAP</name>
<evidence type="ECO:0000259" key="2">
    <source>
        <dbReference type="Pfam" id="PF18957"/>
    </source>
</evidence>
<dbReference type="Pfam" id="PF18957">
    <property type="entry name" value="RibLong"/>
    <property type="match status" value="1"/>
</dbReference>
<feature type="domain" description="Long Rib" evidence="2">
    <location>
        <begin position="50"/>
        <end position="134"/>
    </location>
</feature>
<accession>A0A3E0IL43</accession>
<gene>
    <name evidence="3" type="ORF">DOS83_13035</name>
</gene>
<feature type="non-terminal residue" evidence="3">
    <location>
        <position position="1"/>
    </location>
</feature>
<protein>
    <recommendedName>
        <fullName evidence="2">Long Rib domain-containing protein</fullName>
    </recommendedName>
</protein>
<feature type="region of interest" description="Disordered" evidence="1">
    <location>
        <begin position="1"/>
        <end position="89"/>
    </location>
</feature>
<dbReference type="EMBL" id="QKXQ01000660">
    <property type="protein sequence ID" value="REH89742.1"/>
    <property type="molecule type" value="Genomic_DNA"/>
</dbReference>
<organism evidence="3 4">
    <name type="scientific">Staphylococcus felis</name>
    <dbReference type="NCBI Taxonomy" id="46127"/>
    <lineage>
        <taxon>Bacteria</taxon>
        <taxon>Bacillati</taxon>
        <taxon>Bacillota</taxon>
        <taxon>Bacilli</taxon>
        <taxon>Bacillales</taxon>
        <taxon>Staphylococcaceae</taxon>
        <taxon>Staphylococcus</taxon>
    </lineage>
</organism>
<dbReference type="Proteomes" id="UP000256562">
    <property type="component" value="Unassembled WGS sequence"/>
</dbReference>